<reference evidence="1 2" key="1">
    <citation type="submission" date="2019-07" db="EMBL/GenBank/DDBJ databases">
        <authorList>
            <person name="Wongkuna S."/>
            <person name="Scaria J."/>
        </authorList>
    </citation>
    <scope>NUCLEOTIDE SEQUENCE [LARGE SCALE GENOMIC DNA]</scope>
    <source>
        <strain evidence="1 2">SW178</strain>
    </source>
</reference>
<dbReference type="Proteomes" id="UP000322025">
    <property type="component" value="Unassembled WGS sequence"/>
</dbReference>
<dbReference type="Gene3D" id="3.40.50.300">
    <property type="entry name" value="P-loop containing nucleotide triphosphate hydrolases"/>
    <property type="match status" value="1"/>
</dbReference>
<dbReference type="OrthoDB" id="384098at2"/>
<sequence length="315" mass="35740">MYYYQYFIAGMRILCRIPFPVIIQKEAEQFLFPANENCEIGGAQEDTAFAAGRSADAVVTFRRAVSLPDIPDSATVRADRYYSVSKENDSRKRRYQIHHCPCPGKPPYACTLWEQDNEGRLALTCSYLPGNEFRFGYSRMISDHIGMETLFLRKSCLMLHAAFIRWQEKGILFTAPSGTGKSTQAELWKKYEGADILNGDRAAVRRDESGCWQAYGLPYAGSSRIYRNEKAPLSAVVVLRQAEENRIRRLGMLEIIQKLYPETTVHQWEPDFIEKALTLLTELAGEVPVYLLECRPDRGAVEAVKNVLIGGENLC</sequence>
<dbReference type="SUPFAM" id="SSF53795">
    <property type="entry name" value="PEP carboxykinase-like"/>
    <property type="match status" value="1"/>
</dbReference>
<evidence type="ECO:0000313" key="1">
    <source>
        <dbReference type="EMBL" id="KAA8501188.1"/>
    </source>
</evidence>
<dbReference type="EMBL" id="VMSO01000011">
    <property type="protein sequence ID" value="KAA8501188.1"/>
    <property type="molecule type" value="Genomic_DNA"/>
</dbReference>
<organism evidence="1 2">
    <name type="scientific">Mediterraneibacter catenae</name>
    <dbReference type="NCBI Taxonomy" id="2594882"/>
    <lineage>
        <taxon>Bacteria</taxon>
        <taxon>Bacillati</taxon>
        <taxon>Bacillota</taxon>
        <taxon>Clostridia</taxon>
        <taxon>Lachnospirales</taxon>
        <taxon>Lachnospiraceae</taxon>
        <taxon>Mediterraneibacter</taxon>
    </lineage>
</organism>
<dbReference type="RefSeq" id="WP_150311014.1">
    <property type="nucleotide sequence ID" value="NZ_VMSO01000011.1"/>
</dbReference>
<dbReference type="InterPro" id="IPR027417">
    <property type="entry name" value="P-loop_NTPase"/>
</dbReference>
<name>A0A5M9HWS1_9FIRM</name>
<dbReference type="AlphaFoldDB" id="A0A5M9HWS1"/>
<accession>A0A5M9HWS1</accession>
<evidence type="ECO:0000313" key="2">
    <source>
        <dbReference type="Proteomes" id="UP000322025"/>
    </source>
</evidence>
<gene>
    <name evidence="1" type="ORF">FNY66_09785</name>
</gene>
<keyword evidence="2" id="KW-1185">Reference proteome</keyword>
<protein>
    <recommendedName>
        <fullName evidence="3">SynChlorMet cassette protein ScmC</fullName>
    </recommendedName>
</protein>
<comment type="caution">
    <text evidence="1">The sequence shown here is derived from an EMBL/GenBank/DDBJ whole genome shotgun (WGS) entry which is preliminary data.</text>
</comment>
<proteinExistence type="predicted"/>
<evidence type="ECO:0008006" key="3">
    <source>
        <dbReference type="Google" id="ProtNLM"/>
    </source>
</evidence>